<dbReference type="PROSITE" id="PS51352">
    <property type="entry name" value="THIOREDOXIN_2"/>
    <property type="match status" value="1"/>
</dbReference>
<feature type="signal peptide" evidence="8">
    <location>
        <begin position="1"/>
        <end position="18"/>
    </location>
</feature>
<dbReference type="InterPro" id="IPR036249">
    <property type="entry name" value="Thioredoxin-like_sf"/>
</dbReference>
<keyword evidence="4" id="KW-0201">Cytochrome c-type biogenesis</keyword>
<sequence length="686" mass="70087">MIRALLALLLLIALPATAAPTAQTQHTKVELIAASRTPAAGTPLAVALVMTPQPGWHTYWQNPGDAGVETRATWTLPKGATASALSYPTPGTYLTSGLMNYVYDRQNALLATVNVPAGLAKGAPFPLKLKLDWLVCDPTLCVPETATLDLPLTIGDGALDSATTARFTAARAALPKPVDWPAKFTVRGDRFILSVPFGNPAKVKTAYFFAATDGVIDYAAPQLVTATADSLRIETRASGKPPAKVSGVLKVSFVGNPAPQGFALTATPGNVGAAGAVLPGERDSGSSWAAFAPALLLAIAGGLLLNVMPCVFPILSLKALALAKGHLPEAAARRDALAYTAGIMLVCTALGGVILGLRAAGSQIGWAFQLQDPRVILALLLLMTAIALNLAGLFEVNVSSGNAGHKLASKGGAAGSFWTGALAAFVATPCTGPFMAGALGAALVLPPVAGLLVFAGLGLGLALPFLALGFIPALRRRLPKPGPWMATMRQILSVPMFLTAVALAWVLGRQAGVGGMALGLLAALLLGLALWWLGARQRGGGSFALPLAGGLAAGIAALIMVGGMTPAAVTIDAPAGLSAQPFSNDRLAALQASGKPAFVYFTADWCVTCKVNERGALANADVAAAFAKAGINVLVGDWTNGDAAISTFLESKGRSGVPLYLFYGRDGQVTELPQLLTPGQLIALAA</sequence>
<dbReference type="Pfam" id="PF02683">
    <property type="entry name" value="DsbD_TM"/>
    <property type="match status" value="1"/>
</dbReference>
<organism evidence="10 11">
    <name type="scientific">Glacieibacterium arshaanense</name>
    <dbReference type="NCBI Taxonomy" id="2511025"/>
    <lineage>
        <taxon>Bacteria</taxon>
        <taxon>Pseudomonadati</taxon>
        <taxon>Pseudomonadota</taxon>
        <taxon>Alphaproteobacteria</taxon>
        <taxon>Sphingomonadales</taxon>
        <taxon>Sphingosinicellaceae</taxon>
        <taxon>Glacieibacterium</taxon>
    </lineage>
</organism>
<dbReference type="RefSeq" id="WP_135244780.1">
    <property type="nucleotide sequence ID" value="NZ_SIHO01000001.1"/>
</dbReference>
<dbReference type="Pfam" id="PF13899">
    <property type="entry name" value="Thioredoxin_7"/>
    <property type="match status" value="1"/>
</dbReference>
<evidence type="ECO:0000256" key="6">
    <source>
        <dbReference type="ARBA" id="ARBA00023136"/>
    </source>
</evidence>
<protein>
    <submittedName>
        <fullName evidence="10">Thiol:disulfide interchange protein</fullName>
    </submittedName>
</protein>
<dbReference type="InterPro" id="IPR028250">
    <property type="entry name" value="DsbDN"/>
</dbReference>
<keyword evidence="6 7" id="KW-0472">Membrane</keyword>
<keyword evidence="11" id="KW-1185">Reference proteome</keyword>
<dbReference type="SUPFAM" id="SSF52833">
    <property type="entry name" value="Thioredoxin-like"/>
    <property type="match status" value="1"/>
</dbReference>
<feature type="transmembrane region" description="Helical" evidence="7">
    <location>
        <begin position="513"/>
        <end position="533"/>
    </location>
</feature>
<evidence type="ECO:0000256" key="7">
    <source>
        <dbReference type="SAM" id="Phobius"/>
    </source>
</evidence>
<evidence type="ECO:0000256" key="4">
    <source>
        <dbReference type="ARBA" id="ARBA00022748"/>
    </source>
</evidence>
<feature type="transmembrane region" description="Helical" evidence="7">
    <location>
        <begin position="417"/>
        <end position="445"/>
    </location>
</feature>
<evidence type="ECO:0000256" key="2">
    <source>
        <dbReference type="ARBA" id="ARBA00022475"/>
    </source>
</evidence>
<dbReference type="EMBL" id="SIHO01000001">
    <property type="protein sequence ID" value="TFU06056.1"/>
    <property type="molecule type" value="Genomic_DNA"/>
</dbReference>
<dbReference type="AlphaFoldDB" id="A0A4Y9ER10"/>
<dbReference type="Proteomes" id="UP000297737">
    <property type="component" value="Unassembled WGS sequence"/>
</dbReference>
<feature type="transmembrane region" description="Helical" evidence="7">
    <location>
        <begin position="545"/>
        <end position="564"/>
    </location>
</feature>
<feature type="transmembrane region" description="Helical" evidence="7">
    <location>
        <begin position="288"/>
        <end position="315"/>
    </location>
</feature>
<feature type="domain" description="Thioredoxin" evidence="9">
    <location>
        <begin position="559"/>
        <end position="686"/>
    </location>
</feature>
<keyword evidence="8" id="KW-0732">Signal</keyword>
<accession>A0A4Y9ER10</accession>
<feature type="transmembrane region" description="Helical" evidence="7">
    <location>
        <begin position="451"/>
        <end position="474"/>
    </location>
</feature>
<evidence type="ECO:0000256" key="8">
    <source>
        <dbReference type="SAM" id="SignalP"/>
    </source>
</evidence>
<feature type="transmembrane region" description="Helical" evidence="7">
    <location>
        <begin position="336"/>
        <end position="355"/>
    </location>
</feature>
<evidence type="ECO:0000259" key="9">
    <source>
        <dbReference type="PROSITE" id="PS51352"/>
    </source>
</evidence>
<proteinExistence type="predicted"/>
<evidence type="ECO:0000313" key="10">
    <source>
        <dbReference type="EMBL" id="TFU06056.1"/>
    </source>
</evidence>
<dbReference type="Gene3D" id="3.40.30.10">
    <property type="entry name" value="Glutaredoxin"/>
    <property type="match status" value="1"/>
</dbReference>
<dbReference type="GO" id="GO:0005886">
    <property type="term" value="C:plasma membrane"/>
    <property type="evidence" value="ECO:0007669"/>
    <property type="project" value="UniProtKB-SubCell"/>
</dbReference>
<keyword evidence="3 7" id="KW-0812">Transmembrane</keyword>
<name>A0A4Y9ER10_9SPHN</name>
<dbReference type="InterPro" id="IPR013766">
    <property type="entry name" value="Thioredoxin_domain"/>
</dbReference>
<gene>
    <name evidence="10" type="ORF">EUV02_03305</name>
</gene>
<evidence type="ECO:0000256" key="3">
    <source>
        <dbReference type="ARBA" id="ARBA00022692"/>
    </source>
</evidence>
<dbReference type="OrthoDB" id="9811036at2"/>
<dbReference type="GO" id="GO:0015035">
    <property type="term" value="F:protein-disulfide reductase activity"/>
    <property type="evidence" value="ECO:0007669"/>
    <property type="project" value="TreeGrafter"/>
</dbReference>
<keyword evidence="5 7" id="KW-1133">Transmembrane helix</keyword>
<dbReference type="Pfam" id="PF11412">
    <property type="entry name" value="DsbD_N"/>
    <property type="match status" value="1"/>
</dbReference>
<keyword evidence="2" id="KW-1003">Cell membrane</keyword>
<comment type="subcellular location">
    <subcellularLocation>
        <location evidence="1">Cell membrane</location>
        <topology evidence="1">Multi-pass membrane protein</topology>
    </subcellularLocation>
</comment>
<reference evidence="10 11" key="1">
    <citation type="submission" date="2019-02" db="EMBL/GenBank/DDBJ databases">
        <title>Polymorphobacter sp. isolated from the lake at the Tibet of China.</title>
        <authorList>
            <person name="Li A."/>
        </authorList>
    </citation>
    <scope>NUCLEOTIDE SEQUENCE [LARGE SCALE GENOMIC DNA]</scope>
    <source>
        <strain evidence="10 11">DJ1R-1</strain>
    </source>
</reference>
<evidence type="ECO:0000256" key="1">
    <source>
        <dbReference type="ARBA" id="ARBA00004651"/>
    </source>
</evidence>
<dbReference type="PANTHER" id="PTHR32234">
    <property type="entry name" value="THIOL:DISULFIDE INTERCHANGE PROTEIN DSBD"/>
    <property type="match status" value="1"/>
</dbReference>
<dbReference type="InterPro" id="IPR003834">
    <property type="entry name" value="Cyt_c_assmbl_TM_dom"/>
</dbReference>
<dbReference type="PANTHER" id="PTHR32234:SF3">
    <property type="entry name" value="SUPPRESSION OF COPPER SENSITIVITY PROTEIN"/>
    <property type="match status" value="1"/>
</dbReference>
<dbReference type="GO" id="GO:0017004">
    <property type="term" value="P:cytochrome complex assembly"/>
    <property type="evidence" value="ECO:0007669"/>
    <property type="project" value="UniProtKB-KW"/>
</dbReference>
<comment type="caution">
    <text evidence="10">The sequence shown here is derived from an EMBL/GenBank/DDBJ whole genome shotgun (WGS) entry which is preliminary data.</text>
</comment>
<feature type="transmembrane region" description="Helical" evidence="7">
    <location>
        <begin position="375"/>
        <end position="396"/>
    </location>
</feature>
<feature type="chain" id="PRO_5021457839" evidence="8">
    <location>
        <begin position="19"/>
        <end position="686"/>
    </location>
</feature>
<feature type="transmembrane region" description="Helical" evidence="7">
    <location>
        <begin position="486"/>
        <end position="507"/>
    </location>
</feature>
<dbReference type="GO" id="GO:0045454">
    <property type="term" value="P:cell redox homeostasis"/>
    <property type="evidence" value="ECO:0007669"/>
    <property type="project" value="TreeGrafter"/>
</dbReference>
<evidence type="ECO:0000256" key="5">
    <source>
        <dbReference type="ARBA" id="ARBA00022989"/>
    </source>
</evidence>
<evidence type="ECO:0000313" key="11">
    <source>
        <dbReference type="Proteomes" id="UP000297737"/>
    </source>
</evidence>